<dbReference type="GO" id="GO:0060285">
    <property type="term" value="P:cilium-dependent cell motility"/>
    <property type="evidence" value="ECO:0007669"/>
    <property type="project" value="TreeGrafter"/>
</dbReference>
<accession>A0A388K4D8</accession>
<dbReference type="InterPro" id="IPR029440">
    <property type="entry name" value="DRC1_C"/>
</dbReference>
<evidence type="ECO:0000313" key="7">
    <source>
        <dbReference type="Proteomes" id="UP000265515"/>
    </source>
</evidence>
<evidence type="ECO:0000256" key="2">
    <source>
        <dbReference type="ARBA" id="ARBA00022846"/>
    </source>
</evidence>
<dbReference type="EMBL" id="BFEA01000056">
    <property type="protein sequence ID" value="GBG64911.1"/>
    <property type="molecule type" value="Genomic_DNA"/>
</dbReference>
<keyword evidence="3" id="KW-0969">Cilium</keyword>
<feature type="non-terminal residue" evidence="6">
    <location>
        <position position="1"/>
    </location>
</feature>
<reference evidence="6 7" key="1">
    <citation type="journal article" date="2018" name="Cell">
        <title>The Chara Genome: Secondary Complexity and Implications for Plant Terrestrialization.</title>
        <authorList>
            <person name="Nishiyama T."/>
            <person name="Sakayama H."/>
            <person name="Vries J.D."/>
            <person name="Buschmann H."/>
            <person name="Saint-Marcoux D."/>
            <person name="Ullrich K.K."/>
            <person name="Haas F.B."/>
            <person name="Vanderstraeten L."/>
            <person name="Becker D."/>
            <person name="Lang D."/>
            <person name="Vosolsobe S."/>
            <person name="Rombauts S."/>
            <person name="Wilhelmsson P.K.I."/>
            <person name="Janitza P."/>
            <person name="Kern R."/>
            <person name="Heyl A."/>
            <person name="Rumpler F."/>
            <person name="Villalobos L.I.A.C."/>
            <person name="Clay J.M."/>
            <person name="Skokan R."/>
            <person name="Toyoda A."/>
            <person name="Suzuki Y."/>
            <person name="Kagoshima H."/>
            <person name="Schijlen E."/>
            <person name="Tajeshwar N."/>
            <person name="Catarino B."/>
            <person name="Hetherington A.J."/>
            <person name="Saltykova A."/>
            <person name="Bonnot C."/>
            <person name="Breuninger H."/>
            <person name="Symeonidi A."/>
            <person name="Radhakrishnan G.V."/>
            <person name="Van Nieuwerburgh F."/>
            <person name="Deforce D."/>
            <person name="Chang C."/>
            <person name="Karol K.G."/>
            <person name="Hedrich R."/>
            <person name="Ulvskov P."/>
            <person name="Glockner G."/>
            <person name="Delwiche C.F."/>
            <person name="Petrasek J."/>
            <person name="Van de Peer Y."/>
            <person name="Friml J."/>
            <person name="Beilby M."/>
            <person name="Dolan L."/>
            <person name="Kohara Y."/>
            <person name="Sugano S."/>
            <person name="Fujiyama A."/>
            <person name="Delaux P.-M."/>
            <person name="Quint M."/>
            <person name="TheiBen G."/>
            <person name="Hagemann M."/>
            <person name="Harholt J."/>
            <person name="Dunand C."/>
            <person name="Zachgo S."/>
            <person name="Langdale J."/>
            <person name="Maumus F."/>
            <person name="Straeten D.V.D."/>
            <person name="Gould S.B."/>
            <person name="Rensing S.A."/>
        </authorList>
    </citation>
    <scope>NUCLEOTIDE SEQUENCE [LARGE SCALE GENOMIC DNA]</scope>
    <source>
        <strain evidence="6 7">S276</strain>
    </source>
</reference>
<proteinExistence type="predicted"/>
<dbReference type="STRING" id="69332.A0A388K4D8"/>
<evidence type="ECO:0000256" key="4">
    <source>
        <dbReference type="ARBA" id="ARBA00023273"/>
    </source>
</evidence>
<comment type="subcellular location">
    <subcellularLocation>
        <location evidence="1">Cytoplasm</location>
        <location evidence="1">Cytoskeleton</location>
        <location evidence="1">Flagellum axoneme</location>
    </subcellularLocation>
</comment>
<organism evidence="6 7">
    <name type="scientific">Chara braunii</name>
    <name type="common">Braun's stonewort</name>
    <dbReference type="NCBI Taxonomy" id="69332"/>
    <lineage>
        <taxon>Eukaryota</taxon>
        <taxon>Viridiplantae</taxon>
        <taxon>Streptophyta</taxon>
        <taxon>Charophyceae</taxon>
        <taxon>Charales</taxon>
        <taxon>Characeae</taxon>
        <taxon>Chara</taxon>
    </lineage>
</organism>
<dbReference type="GO" id="GO:0003352">
    <property type="term" value="P:regulation of cilium movement"/>
    <property type="evidence" value="ECO:0007669"/>
    <property type="project" value="TreeGrafter"/>
</dbReference>
<dbReference type="PANTHER" id="PTHR21625:SF0">
    <property type="entry name" value="DYNEIN REGULATORY COMPLEX SUBUNIT 2"/>
    <property type="match status" value="1"/>
</dbReference>
<keyword evidence="7" id="KW-1185">Reference proteome</keyword>
<dbReference type="InterPro" id="IPR039750">
    <property type="entry name" value="DRC1/DRC2"/>
</dbReference>
<evidence type="ECO:0000259" key="5">
    <source>
        <dbReference type="Pfam" id="PF14775"/>
    </source>
</evidence>
<evidence type="ECO:0000256" key="3">
    <source>
        <dbReference type="ARBA" id="ARBA00023069"/>
    </source>
</evidence>
<keyword evidence="2" id="KW-0282">Flagellum</keyword>
<evidence type="ECO:0000256" key="1">
    <source>
        <dbReference type="ARBA" id="ARBA00004611"/>
    </source>
</evidence>
<protein>
    <recommendedName>
        <fullName evidence="5">Dynein regulatory complex protein 1 C-terminal domain-containing protein</fullName>
    </recommendedName>
</protein>
<dbReference type="GO" id="GO:0005858">
    <property type="term" value="C:axonemal dynein complex"/>
    <property type="evidence" value="ECO:0007669"/>
    <property type="project" value="InterPro"/>
</dbReference>
<keyword evidence="4" id="KW-0966">Cell projection</keyword>
<dbReference type="PANTHER" id="PTHR21625">
    <property type="entry name" value="NYD-SP28 PROTEIN"/>
    <property type="match status" value="1"/>
</dbReference>
<sequence length="137" mass="15724">VDERGNLINEANYLNGFLKRYNKVLLDKTTVQREGTRVGFENAQLQMVLKQYLDGTSVNDDVINDPRNPLLVVNSKLQVYLAAEIQERERILQHSRQFGRLVLPAITSPTTEIKQSKYIIDYMQSKTTTHIVTQKSS</sequence>
<comment type="caution">
    <text evidence="6">The sequence shown here is derived from an EMBL/GenBank/DDBJ whole genome shotgun (WGS) entry which is preliminary data.</text>
</comment>
<dbReference type="Proteomes" id="UP000265515">
    <property type="component" value="Unassembled WGS sequence"/>
</dbReference>
<dbReference type="Pfam" id="PF14775">
    <property type="entry name" value="NYD-SP28_assoc"/>
    <property type="match status" value="1"/>
</dbReference>
<dbReference type="AlphaFoldDB" id="A0A388K4D8"/>
<dbReference type="Gramene" id="GBG64911">
    <property type="protein sequence ID" value="GBG64911"/>
    <property type="gene ID" value="CBR_g48659"/>
</dbReference>
<dbReference type="GO" id="GO:0070286">
    <property type="term" value="P:axonemal dynein complex assembly"/>
    <property type="evidence" value="ECO:0007669"/>
    <property type="project" value="InterPro"/>
</dbReference>
<evidence type="ECO:0000313" key="6">
    <source>
        <dbReference type="EMBL" id="GBG64911.1"/>
    </source>
</evidence>
<name>A0A388K4D8_CHABU</name>
<gene>
    <name evidence="6" type="ORF">CBR_g48659</name>
</gene>
<dbReference type="OrthoDB" id="7760980at2759"/>
<feature type="domain" description="Dynein regulatory complex protein 1 C-terminal" evidence="5">
    <location>
        <begin position="13"/>
        <end position="53"/>
    </location>
</feature>